<feature type="transmembrane region" description="Helical" evidence="20">
    <location>
        <begin position="345"/>
        <end position="369"/>
    </location>
</feature>
<evidence type="ECO:0000256" key="17">
    <source>
        <dbReference type="ARBA" id="ARBA00023136"/>
    </source>
</evidence>
<dbReference type="GO" id="GO:0020037">
    <property type="term" value="F:heme binding"/>
    <property type="evidence" value="ECO:0007669"/>
    <property type="project" value="InterPro"/>
</dbReference>
<evidence type="ECO:0000256" key="9">
    <source>
        <dbReference type="ARBA" id="ARBA00022660"/>
    </source>
</evidence>
<evidence type="ECO:0000256" key="5">
    <source>
        <dbReference type="ARBA" id="ARBA00015947"/>
    </source>
</evidence>
<keyword evidence="14 20" id="KW-1133">Transmembrane helix</keyword>
<reference evidence="23" key="2">
    <citation type="submission" date="2015-03" db="EMBL/GenBank/DDBJ databases">
        <title>Genome sequence of Paenibacillus beijingensis strain DSM 24997T.</title>
        <authorList>
            <person name="Kwak Y."/>
            <person name="Shin J.-H."/>
        </authorList>
    </citation>
    <scope>NUCLEOTIDE SEQUENCE [LARGE SCALE GENOMIC DNA]</scope>
    <source>
        <strain evidence="23">DSM 24997</strain>
    </source>
</reference>
<comment type="subcellular location">
    <subcellularLocation>
        <location evidence="1 20">Cell membrane</location>
        <topology evidence="1 20">Multi-pass membrane protein</topology>
    </subcellularLocation>
</comment>
<feature type="transmembrane region" description="Helical" evidence="20">
    <location>
        <begin position="275"/>
        <end position="299"/>
    </location>
</feature>
<evidence type="ECO:0000256" key="12">
    <source>
        <dbReference type="ARBA" id="ARBA00022967"/>
    </source>
</evidence>
<dbReference type="InterPro" id="IPR000883">
    <property type="entry name" value="Cyt_C_Oxase_1"/>
</dbReference>
<evidence type="ECO:0000256" key="8">
    <source>
        <dbReference type="ARBA" id="ARBA00022617"/>
    </source>
</evidence>
<feature type="transmembrane region" description="Helical" evidence="20">
    <location>
        <begin position="311"/>
        <end position="333"/>
    </location>
</feature>
<reference evidence="22 23" key="1">
    <citation type="journal article" date="2015" name="J. Biotechnol.">
        <title>Complete genome sequence of Paenibacillus beijingensis 7188(T) (=DSM 24997(T)), a novel rhizobacterium from jujube garden soil.</title>
        <authorList>
            <person name="Kwak Y."/>
            <person name="Shin J.H."/>
        </authorList>
    </citation>
    <scope>NUCLEOTIDE SEQUENCE [LARGE SCALE GENOMIC DNA]</scope>
    <source>
        <strain evidence="22 23">DSM 24997</strain>
    </source>
</reference>
<feature type="transmembrane region" description="Helical" evidence="20">
    <location>
        <begin position="381"/>
        <end position="405"/>
    </location>
</feature>
<evidence type="ECO:0000256" key="13">
    <source>
        <dbReference type="ARBA" id="ARBA00022982"/>
    </source>
</evidence>
<dbReference type="OrthoDB" id="9759913at2"/>
<keyword evidence="11 20" id="KW-0479">Metal-binding</keyword>
<proteinExistence type="inferred from homology"/>
<dbReference type="CDD" id="cd01662">
    <property type="entry name" value="Ubiquinol_Oxidase_I"/>
    <property type="match status" value="1"/>
</dbReference>
<comment type="pathway">
    <text evidence="2 20">Energy metabolism; oxidative phosphorylation.</text>
</comment>
<keyword evidence="9 19" id="KW-0679">Respiratory chain</keyword>
<feature type="transmembrane region" description="Helical" evidence="20">
    <location>
        <begin position="555"/>
        <end position="574"/>
    </location>
</feature>
<evidence type="ECO:0000256" key="10">
    <source>
        <dbReference type="ARBA" id="ARBA00022692"/>
    </source>
</evidence>
<dbReference type="InterPro" id="IPR023615">
    <property type="entry name" value="Cyt_c_Oxase_su1_BS"/>
</dbReference>
<dbReference type="GO" id="GO:0046872">
    <property type="term" value="F:metal ion binding"/>
    <property type="evidence" value="ECO:0007669"/>
    <property type="project" value="UniProtKB-KW"/>
</dbReference>
<keyword evidence="6 19" id="KW-0813">Transport</keyword>
<dbReference type="HOGENOM" id="CLU_011899_7_3_9"/>
<keyword evidence="8 19" id="KW-0349">Heme</keyword>
<dbReference type="Gene3D" id="1.10.287.70">
    <property type="match status" value="1"/>
</dbReference>
<organism evidence="22 23">
    <name type="scientific">Paenibacillus beijingensis</name>
    <dbReference type="NCBI Taxonomy" id="1126833"/>
    <lineage>
        <taxon>Bacteria</taxon>
        <taxon>Bacillati</taxon>
        <taxon>Bacillota</taxon>
        <taxon>Bacilli</taxon>
        <taxon>Bacillales</taxon>
        <taxon>Paenibacillaceae</taxon>
        <taxon>Paenibacillus</taxon>
    </lineage>
</organism>
<protein>
    <recommendedName>
        <fullName evidence="5 20">Cytochrome c oxidase subunit 1</fullName>
        <ecNumber evidence="4 20">7.1.1.9</ecNumber>
    </recommendedName>
</protein>
<feature type="transmembrane region" description="Helical" evidence="20">
    <location>
        <begin position="104"/>
        <end position="126"/>
    </location>
</feature>
<dbReference type="PANTHER" id="PTHR10422">
    <property type="entry name" value="CYTOCHROME C OXIDASE SUBUNIT 1"/>
    <property type="match status" value="1"/>
</dbReference>
<dbReference type="PROSITE" id="PS00077">
    <property type="entry name" value="COX1_CUB"/>
    <property type="match status" value="1"/>
</dbReference>
<feature type="transmembrane region" description="Helical" evidence="20">
    <location>
        <begin position="27"/>
        <end position="47"/>
    </location>
</feature>
<evidence type="ECO:0000256" key="7">
    <source>
        <dbReference type="ARBA" id="ARBA00022475"/>
    </source>
</evidence>
<feature type="transmembrane region" description="Helical" evidence="20">
    <location>
        <begin position="417"/>
        <end position="442"/>
    </location>
</feature>
<evidence type="ECO:0000256" key="20">
    <source>
        <dbReference type="RuleBase" id="RU363061"/>
    </source>
</evidence>
<accession>A0A0D5NJR9</accession>
<evidence type="ECO:0000256" key="4">
    <source>
        <dbReference type="ARBA" id="ARBA00012949"/>
    </source>
</evidence>
<dbReference type="GO" id="GO:0006119">
    <property type="term" value="P:oxidative phosphorylation"/>
    <property type="evidence" value="ECO:0007669"/>
    <property type="project" value="UniProtKB-UniPathway"/>
</dbReference>
<dbReference type="PATRIC" id="fig|1126833.4.peg.3119"/>
<feature type="transmembrane region" description="Helical" evidence="20">
    <location>
        <begin position="67"/>
        <end position="92"/>
    </location>
</feature>
<dbReference type="GO" id="GO:0005886">
    <property type="term" value="C:plasma membrane"/>
    <property type="evidence" value="ECO:0007669"/>
    <property type="project" value="UniProtKB-SubCell"/>
</dbReference>
<feature type="transmembrane region" description="Helical" evidence="20">
    <location>
        <begin position="243"/>
        <end position="263"/>
    </location>
</feature>
<dbReference type="EMBL" id="CP011058">
    <property type="protein sequence ID" value="AJY75516.1"/>
    <property type="molecule type" value="Genomic_DNA"/>
</dbReference>
<evidence type="ECO:0000313" key="22">
    <source>
        <dbReference type="EMBL" id="AJY75516.1"/>
    </source>
</evidence>
<evidence type="ECO:0000256" key="14">
    <source>
        <dbReference type="ARBA" id="ARBA00022989"/>
    </source>
</evidence>
<keyword evidence="17 20" id="KW-0472">Membrane</keyword>
<dbReference type="GO" id="GO:0004129">
    <property type="term" value="F:cytochrome-c oxidase activity"/>
    <property type="evidence" value="ECO:0007669"/>
    <property type="project" value="UniProtKB-EC"/>
</dbReference>
<dbReference type="PANTHER" id="PTHR10422:SF44">
    <property type="entry name" value="CYTOCHROME C OXIDASE SUBUNIT 1"/>
    <property type="match status" value="1"/>
</dbReference>
<gene>
    <name evidence="22" type="ORF">VN24_14270</name>
</gene>
<dbReference type="GO" id="GO:0022904">
    <property type="term" value="P:respiratory electron transport chain"/>
    <property type="evidence" value="ECO:0007669"/>
    <property type="project" value="TreeGrafter"/>
</dbReference>
<evidence type="ECO:0000256" key="2">
    <source>
        <dbReference type="ARBA" id="ARBA00004673"/>
    </source>
</evidence>
<dbReference type="Pfam" id="PF00115">
    <property type="entry name" value="COX1"/>
    <property type="match status" value="1"/>
</dbReference>
<dbReference type="Proteomes" id="UP000032633">
    <property type="component" value="Chromosome"/>
</dbReference>
<keyword evidence="7 20" id="KW-1003">Cell membrane</keyword>
<keyword evidence="10 19" id="KW-0812">Transmembrane</keyword>
<name>A0A0D5NJR9_9BACL</name>
<evidence type="ECO:0000256" key="6">
    <source>
        <dbReference type="ARBA" id="ARBA00022448"/>
    </source>
</evidence>
<dbReference type="STRING" id="1126833.VN24_14270"/>
<dbReference type="PROSITE" id="PS50855">
    <property type="entry name" value="COX1"/>
    <property type="match status" value="1"/>
</dbReference>
<evidence type="ECO:0000256" key="16">
    <source>
        <dbReference type="ARBA" id="ARBA00023008"/>
    </source>
</evidence>
<sequence>MAHEVPVKRYRGLMDWLTTVDHKKIGILYLIAGGFFFLVGGFEALLIRIQLWKPMNDFVGADNYNELLTMHGTTMIFLAAMPMLFALMNAIVPLQIGARDVAFPFVNALGFWTFFFGGLLLNLSWFTGGAPDAGWTSYLPLAGPTYNLDHGVDYYVIGLQIAGIGTLIGGINFLVTIINMRAPGMTFMRMPMFTWTAFITSALILFAFPALTVGLVALMFDRLFQANFFEAAGGGNAVLWEHIFWIFGHPEVYILILPAFGVISEVVSTFSRKRLFGYSTMVFATVLIGFLGFMVWVHHMFTTGLGPVANALFSIATMLIAVPTGIKIFNWIFTLWGGSIRFTTANLFAVGFVPTFVMGGVTGVMLAAAPADFQYHDSYFVVAHFHYVIVGGLILGIFAGLHYWWPKMFGRMLSERLGKLTFWTFFIGFHLTFFVQHFLGLLGMPRRVYTYLDGYDFNELNLISTIGAFLMAFGTICFLVNIVVSFRKPADAADDPWEDGRTLEWSIPSPAPEYNFAQTPLVRGYDALWKEKMEGHGTMSPAEPAGPIHMPSPSILPLLMSVGLFISGLGFMYADNDWPNPFFSQLFGTHIVAVLGLAVTLGCMLIRSLKDDPGFHIDPEEPQLKGVKA</sequence>
<dbReference type="KEGG" id="pbj:VN24_14270"/>
<evidence type="ECO:0000256" key="19">
    <source>
        <dbReference type="RuleBase" id="RU000370"/>
    </source>
</evidence>
<evidence type="ECO:0000259" key="21">
    <source>
        <dbReference type="PROSITE" id="PS50855"/>
    </source>
</evidence>
<dbReference type="InterPro" id="IPR023616">
    <property type="entry name" value="Cyt_c_oxase-like_su1_dom"/>
</dbReference>
<dbReference type="NCBIfam" id="TIGR02891">
    <property type="entry name" value="CtaD_CoxA"/>
    <property type="match status" value="1"/>
</dbReference>
<evidence type="ECO:0000313" key="23">
    <source>
        <dbReference type="Proteomes" id="UP000032633"/>
    </source>
</evidence>
<feature type="transmembrane region" description="Helical" evidence="20">
    <location>
        <begin position="192"/>
        <end position="220"/>
    </location>
</feature>
<dbReference type="FunFam" id="1.20.210.10:FF:000006">
    <property type="entry name" value="Cytochrome c oxidase subunit 1"/>
    <property type="match status" value="1"/>
</dbReference>
<keyword evidence="12" id="KW-1278">Translocase</keyword>
<dbReference type="EC" id="7.1.1.9" evidence="4 20"/>
<keyword evidence="15 20" id="KW-0408">Iron</keyword>
<comment type="similarity">
    <text evidence="3 19">Belongs to the heme-copper respiratory oxidase family.</text>
</comment>
<dbReference type="PRINTS" id="PR01165">
    <property type="entry name" value="CYCOXIDASEI"/>
</dbReference>
<evidence type="ECO:0000256" key="3">
    <source>
        <dbReference type="ARBA" id="ARBA00009578"/>
    </source>
</evidence>
<evidence type="ECO:0000256" key="15">
    <source>
        <dbReference type="ARBA" id="ARBA00023004"/>
    </source>
</evidence>
<dbReference type="UniPathway" id="UPA00705"/>
<evidence type="ECO:0000256" key="11">
    <source>
        <dbReference type="ARBA" id="ARBA00022723"/>
    </source>
</evidence>
<feature type="transmembrane region" description="Helical" evidence="20">
    <location>
        <begin position="154"/>
        <end position="180"/>
    </location>
</feature>
<dbReference type="Gene3D" id="1.20.210.10">
    <property type="entry name" value="Cytochrome c oxidase-like, subunit I domain"/>
    <property type="match status" value="1"/>
</dbReference>
<comment type="function">
    <text evidence="20">Cytochrome c oxidase is the component of the respiratory chain that catalyzes the reduction of oxygen to water. Subunits 1-3 form the functional core of the enzyme complex. CO I is the catalytic subunit of the enzyme. Electrons originating in cytochrome c are transferred via the copper A center of subunit 2 and heme A of subunit 1 to the bimetallic center formed by heme A3 and copper B.</text>
</comment>
<keyword evidence="23" id="KW-1185">Reference proteome</keyword>
<feature type="transmembrane region" description="Helical" evidence="20">
    <location>
        <begin position="586"/>
        <end position="606"/>
    </location>
</feature>
<dbReference type="AlphaFoldDB" id="A0A0D5NJR9"/>
<dbReference type="GO" id="GO:0015990">
    <property type="term" value="P:electron transport coupled proton transport"/>
    <property type="evidence" value="ECO:0007669"/>
    <property type="project" value="InterPro"/>
</dbReference>
<comment type="catalytic activity">
    <reaction evidence="18 20">
        <text>4 Fe(II)-[cytochrome c] + O2 + 8 H(+)(in) = 4 Fe(III)-[cytochrome c] + 2 H2O + 4 H(+)(out)</text>
        <dbReference type="Rhea" id="RHEA:11436"/>
        <dbReference type="Rhea" id="RHEA-COMP:10350"/>
        <dbReference type="Rhea" id="RHEA-COMP:14399"/>
        <dbReference type="ChEBI" id="CHEBI:15377"/>
        <dbReference type="ChEBI" id="CHEBI:15378"/>
        <dbReference type="ChEBI" id="CHEBI:15379"/>
        <dbReference type="ChEBI" id="CHEBI:29033"/>
        <dbReference type="ChEBI" id="CHEBI:29034"/>
        <dbReference type="EC" id="7.1.1.9"/>
    </reaction>
</comment>
<keyword evidence="16 20" id="KW-0186">Copper</keyword>
<feature type="transmembrane region" description="Helical" evidence="20">
    <location>
        <begin position="462"/>
        <end position="484"/>
    </location>
</feature>
<evidence type="ECO:0000256" key="18">
    <source>
        <dbReference type="ARBA" id="ARBA00047816"/>
    </source>
</evidence>
<keyword evidence="13 19" id="KW-0249">Electron transport</keyword>
<dbReference type="SUPFAM" id="SSF81442">
    <property type="entry name" value="Cytochrome c oxidase subunit I-like"/>
    <property type="match status" value="1"/>
</dbReference>
<dbReference type="InterPro" id="IPR014241">
    <property type="entry name" value="Cyt_c_oxidase_su1_bac"/>
</dbReference>
<evidence type="ECO:0000256" key="1">
    <source>
        <dbReference type="ARBA" id="ARBA00004651"/>
    </source>
</evidence>
<dbReference type="RefSeq" id="WP_045670945.1">
    <property type="nucleotide sequence ID" value="NZ_CP011058.1"/>
</dbReference>
<dbReference type="InterPro" id="IPR036927">
    <property type="entry name" value="Cyt_c_oxase-like_su1_sf"/>
</dbReference>
<feature type="domain" description="Cytochrome oxidase subunit I profile" evidence="21">
    <location>
        <begin position="10"/>
        <end position="523"/>
    </location>
</feature>